<protein>
    <recommendedName>
        <fullName evidence="6">MYND-type domain-containing protein</fullName>
    </recommendedName>
</protein>
<evidence type="ECO:0000313" key="8">
    <source>
        <dbReference type="Proteomes" id="UP000683360"/>
    </source>
</evidence>
<dbReference type="Gene3D" id="1.25.40.10">
    <property type="entry name" value="Tetratricopeptide repeat domain"/>
    <property type="match status" value="1"/>
</dbReference>
<comment type="caution">
    <text evidence="7">The sequence shown here is derived from an EMBL/GenBank/DDBJ whole genome shotgun (WGS) entry which is preliminary data.</text>
</comment>
<keyword evidence="1" id="KW-0479">Metal-binding</keyword>
<dbReference type="InterPro" id="IPR002893">
    <property type="entry name" value="Znf_MYND"/>
</dbReference>
<dbReference type="Pfam" id="PF01753">
    <property type="entry name" value="zf-MYND"/>
    <property type="match status" value="1"/>
</dbReference>
<evidence type="ECO:0000256" key="5">
    <source>
        <dbReference type="PROSITE-ProRule" id="PRU00339"/>
    </source>
</evidence>
<dbReference type="SMART" id="SM00710">
    <property type="entry name" value="PbH1"/>
    <property type="match status" value="7"/>
</dbReference>
<dbReference type="InterPro" id="IPR027417">
    <property type="entry name" value="P-loop_NTPase"/>
</dbReference>
<dbReference type="InterPro" id="IPR011990">
    <property type="entry name" value="TPR-like_helical_dom_sf"/>
</dbReference>
<feature type="domain" description="MYND-type" evidence="6">
    <location>
        <begin position="1469"/>
        <end position="1507"/>
    </location>
</feature>
<dbReference type="Gene3D" id="2.160.20.10">
    <property type="entry name" value="Single-stranded right-handed beta-helix, Pectin lyase-like"/>
    <property type="match status" value="2"/>
</dbReference>
<evidence type="ECO:0000259" key="6">
    <source>
        <dbReference type="PROSITE" id="PS50865"/>
    </source>
</evidence>
<name>A0A8S3QLH5_MYTED</name>
<dbReference type="SUPFAM" id="SSF48452">
    <property type="entry name" value="TPR-like"/>
    <property type="match status" value="1"/>
</dbReference>
<reference evidence="7" key="1">
    <citation type="submission" date="2021-03" db="EMBL/GenBank/DDBJ databases">
        <authorList>
            <person name="Bekaert M."/>
        </authorList>
    </citation>
    <scope>NUCLEOTIDE SEQUENCE</scope>
</reference>
<dbReference type="Gene3D" id="6.10.140.2220">
    <property type="match status" value="1"/>
</dbReference>
<dbReference type="SMART" id="SM00028">
    <property type="entry name" value="TPR"/>
    <property type="match status" value="2"/>
</dbReference>
<dbReference type="PROSITE" id="PS50005">
    <property type="entry name" value="TPR"/>
    <property type="match status" value="1"/>
</dbReference>
<evidence type="ECO:0000256" key="3">
    <source>
        <dbReference type="ARBA" id="ARBA00022833"/>
    </source>
</evidence>
<evidence type="ECO:0000313" key="7">
    <source>
        <dbReference type="EMBL" id="CAG2195420.1"/>
    </source>
</evidence>
<evidence type="ECO:0000256" key="1">
    <source>
        <dbReference type="ARBA" id="ARBA00022723"/>
    </source>
</evidence>
<accession>A0A8S3QLH5</accession>
<dbReference type="PROSITE" id="PS01360">
    <property type="entry name" value="ZF_MYND_1"/>
    <property type="match status" value="1"/>
</dbReference>
<dbReference type="Proteomes" id="UP000683360">
    <property type="component" value="Unassembled WGS sequence"/>
</dbReference>
<dbReference type="EMBL" id="CAJPWZ010000518">
    <property type="protein sequence ID" value="CAG2195420.1"/>
    <property type="molecule type" value="Genomic_DNA"/>
</dbReference>
<dbReference type="SUPFAM" id="SSF144232">
    <property type="entry name" value="HIT/MYND zinc finger-like"/>
    <property type="match status" value="1"/>
</dbReference>
<evidence type="ECO:0000256" key="2">
    <source>
        <dbReference type="ARBA" id="ARBA00022771"/>
    </source>
</evidence>
<dbReference type="InterPro" id="IPR039448">
    <property type="entry name" value="Beta_helix"/>
</dbReference>
<dbReference type="PROSITE" id="PS50865">
    <property type="entry name" value="ZF_MYND_2"/>
    <property type="match status" value="1"/>
</dbReference>
<dbReference type="InterPro" id="IPR006626">
    <property type="entry name" value="PbH1"/>
</dbReference>
<gene>
    <name evidence="7" type="ORF">MEDL_10376</name>
</gene>
<feature type="repeat" description="TPR" evidence="5">
    <location>
        <begin position="953"/>
        <end position="986"/>
    </location>
</feature>
<dbReference type="SUPFAM" id="SSF51126">
    <property type="entry name" value="Pectin lyase-like"/>
    <property type="match status" value="1"/>
</dbReference>
<dbReference type="GO" id="GO:0008270">
    <property type="term" value="F:zinc ion binding"/>
    <property type="evidence" value="ECO:0007669"/>
    <property type="project" value="UniProtKB-KW"/>
</dbReference>
<dbReference type="Pfam" id="PF13229">
    <property type="entry name" value="Beta_helix"/>
    <property type="match status" value="2"/>
</dbReference>
<dbReference type="PANTHER" id="PTHR35205">
    <property type="entry name" value="NB-ARC AND TPR DOMAIN PROTEIN"/>
    <property type="match status" value="1"/>
</dbReference>
<dbReference type="PANTHER" id="PTHR35205:SF1">
    <property type="entry name" value="ZU5 DOMAIN-CONTAINING PROTEIN"/>
    <property type="match status" value="1"/>
</dbReference>
<keyword evidence="5" id="KW-0802">TPR repeat</keyword>
<keyword evidence="8" id="KW-1185">Reference proteome</keyword>
<proteinExistence type="predicted"/>
<keyword evidence="2 4" id="KW-0863">Zinc-finger</keyword>
<dbReference type="InterPro" id="IPR019819">
    <property type="entry name" value="Carboxylesterase_B_CS"/>
</dbReference>
<dbReference type="GO" id="GO:0043531">
    <property type="term" value="F:ADP binding"/>
    <property type="evidence" value="ECO:0007669"/>
    <property type="project" value="InterPro"/>
</dbReference>
<sequence length="1639" mass="185644">MAYLQFKTNIPDELIADILQIPSSSKQVTKPDLDDEKKRWLIVGICVHTIVAPALRSYIEPIINSLYRSMKQNHNIHSQNFPNHLKKYIPTHRDLNYEAINNNKNKKKKFSSYDYNVQNEVDFAKLFLVTHMAHFTGFDHTCDSSALLGLLINIDKFPSIVQKVADKIRSDIRNPWAHCDFSQWDANKYISSFQLMYQLIRNLGFTTTEENRILGDLTIWETNGILFLQGKTIGLDLLEEVTKQTTALAKYAITVTDETEESFKKVENELLIIQNRLISFTQQILQIESKQEAFQTAIEEAGNKIAVLGDKHTKFENRQTNNEEKIEIAKQVLEKTIEQIEELNISTSEIVSNVGYLSETQACTKKGLTEIKESIGGIKEDIEKMKYNSHVRQEGKVYFYPPDRIKFFVGRRRELKALQANFIKNKDSQYAQVVCGLGGCGKTTVAIEYAWQFQNFYPGGIFWMSAESNEILETSVSNLAIDVNTTANTARETLLRTLKWIATLHTQWLLIIDNADIDELSFYMKELFIGTWKRNTCGHILITSRREPKEVEESFQIDQDDCLYLDVLSPEEGLEFLKTRTGINSEHENEIILELSTELDGLPLALEQAGAYIKAKQCSFEQYMGKFTKQRQKLLNAMRIKTSQITQKERLAVKTTWQLNIDYIQKASEEEGIGASAVKIMEIASFLSPDDIPIEIINDGSPPIEDEEMNESLQDSFGGKQIIEILTRFSLFQQYREDTLSVHRLVQEVIRDSLRDLSNVKIILQHATRMINKALISTLSPYKALCVEKGEAPGRGSLYLWSKLATNANILKSHIVCFIKKRENDGSLHLNLEMANLLHTSAVFHSVYQRQDEALADQEQLLHIMTVIDIPKEKCLEFTSVKIPLLERDRNMIQDCLSAVLINFRDDGEFKLPDEIDSLRIKGNDAFKENRYHDAIQYYTEGIKSSPEKTIDFKLFSNRSLLYLKVNDYENALKDAEKCIVLAPNHWKGYCWKAYALANLVRNGELTFEFEKVGLASACIAANLNSKVLVEYNMKVNYPLVVYKIIENSSDLCSEISSIQGRPYSTILLKSGYYTLTDHVIISKSIQIIGIDNNVEIDLKNYLQIFNLPTSVFSIHFKSEWQIHIHFENLSFVPNSAQIGILSNATATFYKCKISNGARGCDDYPRCKGGSGCIKHPVKCSRLMEVPGLANFATGEQGYPGLWVGSGGKLIVRNCVLDKCGGGGVLSDGDGAHLEIRYCTIRNMRSTGVEARNGGMVKVEDNVIIDNQLHGIMIAPRGNGIIHRNNIQGNGQEGIFCGGILNPNNFGQIIGDMRSKEASQAVIADNIILQNGLSGISLDGGTYEVSGNRIVENWLWGMMIKSRSSVYVVGNDIFENKCGGIRIGSNYSASVIIDGNTIRDHTGPDIYVTNSPEKMIDQTAFKAMSKEIEMAEESSIYTRPPIITNRNIRRNNNKGVQHPKEAVQIIQTCCFCYRSSLRLRRCSKCGAATYCSKECQANHWKKHRHMCKLLHKEYTIQIKMKNTEPFMKPGMVRNFNPSLKGIKEGPKPDPKSSKKFIVKVQSGQEYGQFESLKILVLYDRSVTLDIKLSNPELYCLVNECGILAGESLSTKKIFCWASFKDNGSILCIHTDNLPPFQTW</sequence>
<dbReference type="InterPro" id="IPR056681">
    <property type="entry name" value="DUF7779"/>
</dbReference>
<dbReference type="PROSITE" id="PS00941">
    <property type="entry name" value="CARBOXYLESTERASE_B_2"/>
    <property type="match status" value="1"/>
</dbReference>
<dbReference type="Gene3D" id="3.40.50.300">
    <property type="entry name" value="P-loop containing nucleotide triphosphate hydrolases"/>
    <property type="match status" value="1"/>
</dbReference>
<organism evidence="7 8">
    <name type="scientific">Mytilus edulis</name>
    <name type="common">Blue mussel</name>
    <dbReference type="NCBI Taxonomy" id="6550"/>
    <lineage>
        <taxon>Eukaryota</taxon>
        <taxon>Metazoa</taxon>
        <taxon>Spiralia</taxon>
        <taxon>Lophotrochozoa</taxon>
        <taxon>Mollusca</taxon>
        <taxon>Bivalvia</taxon>
        <taxon>Autobranchia</taxon>
        <taxon>Pteriomorphia</taxon>
        <taxon>Mytilida</taxon>
        <taxon>Mytiloidea</taxon>
        <taxon>Mytilidae</taxon>
        <taxon>Mytilinae</taxon>
        <taxon>Mytilus</taxon>
    </lineage>
</organism>
<dbReference type="SUPFAM" id="SSF52540">
    <property type="entry name" value="P-loop containing nucleoside triphosphate hydrolases"/>
    <property type="match status" value="1"/>
</dbReference>
<dbReference type="OrthoDB" id="6088515at2759"/>
<dbReference type="InterPro" id="IPR011050">
    <property type="entry name" value="Pectin_lyase_fold/virulence"/>
</dbReference>
<dbReference type="Pfam" id="PF25000">
    <property type="entry name" value="DUF7779"/>
    <property type="match status" value="1"/>
</dbReference>
<dbReference type="InterPro" id="IPR012334">
    <property type="entry name" value="Pectin_lyas_fold"/>
</dbReference>
<keyword evidence="3" id="KW-0862">Zinc</keyword>
<dbReference type="InterPro" id="IPR019734">
    <property type="entry name" value="TPR_rpt"/>
</dbReference>
<evidence type="ECO:0000256" key="4">
    <source>
        <dbReference type="PROSITE-ProRule" id="PRU00134"/>
    </source>
</evidence>